<evidence type="ECO:0000313" key="1">
    <source>
        <dbReference type="EMBL" id="QWY77807.1"/>
    </source>
</evidence>
<dbReference type="RefSeq" id="WP_273145280.1">
    <property type="nucleotide sequence ID" value="NZ_CP053675.1"/>
</dbReference>
<evidence type="ECO:0000313" key="2">
    <source>
        <dbReference type="Proteomes" id="UP000683551"/>
    </source>
</evidence>
<gene>
    <name evidence="1" type="ORF">JZL65_01585</name>
</gene>
<reference evidence="1" key="1">
    <citation type="submission" date="2021-02" db="EMBL/GenBank/DDBJ databases">
        <title>Comparative genomics of Ferrovum myxofaciens strains, predominant extremophile bacteria forming large biofilm stalactites in acid mine ecosystems.</title>
        <authorList>
            <person name="Burkartova K."/>
            <person name="Ridl J."/>
            <person name="Pajer P."/>
            <person name="Falteisek L."/>
        </authorList>
    </citation>
    <scope>NUCLEOTIDE SEQUENCE</scope>
    <source>
        <strain evidence="1">MI1III</strain>
    </source>
</reference>
<protein>
    <submittedName>
        <fullName evidence="1">Uncharacterized protein</fullName>
    </submittedName>
</protein>
<dbReference type="Proteomes" id="UP000683551">
    <property type="component" value="Chromosome"/>
</dbReference>
<dbReference type="AlphaFoldDB" id="A0A9E6MWQ2"/>
<proteinExistence type="predicted"/>
<organism evidence="1 2">
    <name type="scientific">Ferrovum myxofaciens</name>
    <dbReference type="NCBI Taxonomy" id="416213"/>
    <lineage>
        <taxon>Bacteria</taxon>
        <taxon>Pseudomonadati</taxon>
        <taxon>Pseudomonadota</taxon>
        <taxon>Betaproteobacteria</taxon>
        <taxon>Ferrovales</taxon>
        <taxon>Ferrovaceae</taxon>
        <taxon>Ferrovum</taxon>
    </lineage>
</organism>
<dbReference type="EMBL" id="CP071137">
    <property type="protein sequence ID" value="QWY77807.1"/>
    <property type="molecule type" value="Genomic_DNA"/>
</dbReference>
<sequence length="91" mass="10373">MKLYRRIADYLEIPPAQVFLMSGTMMLFEQKLARARESMLSDPRWIGYLPNDADWDKLSPDVKMLICLLYDAAGGCKIFTPIQSDGVEISI</sequence>
<accession>A0A9E6MWQ2</accession>
<name>A0A9E6MWQ2_9PROT</name>